<gene>
    <name evidence="7" type="ORF">OA50_04609</name>
</gene>
<dbReference type="InterPro" id="IPR039424">
    <property type="entry name" value="SBP_5"/>
</dbReference>
<dbReference type="STRING" id="561184.SAMN05216376_10456"/>
<evidence type="ECO:0000313" key="8">
    <source>
        <dbReference type="Proteomes" id="UP000030960"/>
    </source>
</evidence>
<accession>A0A0B3RSE6</accession>
<dbReference type="Gene3D" id="3.10.105.10">
    <property type="entry name" value="Dipeptide-binding Protein, Domain 3"/>
    <property type="match status" value="1"/>
</dbReference>
<dbReference type="AlphaFoldDB" id="A0A0B3RSE6"/>
<name>A0A0B3RSE6_9RHOB</name>
<dbReference type="InterPro" id="IPR030678">
    <property type="entry name" value="Peptide/Ni-bd"/>
</dbReference>
<dbReference type="CDD" id="cd08498">
    <property type="entry name" value="PBP2_NikA_DppA_OppA_like_2"/>
    <property type="match status" value="1"/>
</dbReference>
<dbReference type="OrthoDB" id="9803988at2"/>
<dbReference type="GO" id="GO:0030288">
    <property type="term" value="C:outer membrane-bounded periplasmic space"/>
    <property type="evidence" value="ECO:0007669"/>
    <property type="project" value="UniProtKB-ARBA"/>
</dbReference>
<comment type="similarity">
    <text evidence="2">Belongs to the bacterial solute-binding protein 5 family.</text>
</comment>
<dbReference type="Gene3D" id="3.90.76.10">
    <property type="entry name" value="Dipeptide-binding Protein, Domain 1"/>
    <property type="match status" value="1"/>
</dbReference>
<dbReference type="RefSeq" id="WP_043145481.1">
    <property type="nucleotide sequence ID" value="NZ_JSUQ01000021.1"/>
</dbReference>
<sequence length="495" mass="54255">MKSFPAFVLGLALALPATATFAQDDTLVIGRSASTNALDPGFLREAATIVDNIFDTMVMRDEDMKLVPGLATGWTSIDDTTWEFTLREGVTFHNGEPFDAEAVKFSLDRVLNPDNKAPTISYIRTIASVEVVDPMTVRITTAEPDPLLPTRMSRYPAYIVPPKYIAEHGREHFANNPVGTGAYTFVDFVPDERVTLEANPDYWRGQPDIKTVIWRPIPDATARITSLITGEVGLIEDVPVDLVPLLQQSPDADLVQVENGGLTIYLGLRMDKAPLDNVKVRQALNHAIDRVSITENLLGGLATPKGTQVGAADFGYLDVPVPEFDPELSRQLLAEAGFADGFEITMQSSFRYMKNAEVAQTIAQGFEDIGLDVNQETMEWSVYTQTVPFEGPIYMLGWGSTQTLDADAAIYAIMKSGEPYSGARIDALDALLDQSRSTVDPEARAAILQEVQEVAAEQVPLITLYQEDKLMGKAPNVTFDGRADARIPVFTITMD</sequence>
<keyword evidence="4 5" id="KW-0732">Signal</keyword>
<dbReference type="GO" id="GO:0015833">
    <property type="term" value="P:peptide transport"/>
    <property type="evidence" value="ECO:0007669"/>
    <property type="project" value="TreeGrafter"/>
</dbReference>
<feature type="chain" id="PRO_5002082690" evidence="5">
    <location>
        <begin position="23"/>
        <end position="495"/>
    </location>
</feature>
<organism evidence="7 8">
    <name type="scientific">Mameliella alba</name>
    <dbReference type="NCBI Taxonomy" id="561184"/>
    <lineage>
        <taxon>Bacteria</taxon>
        <taxon>Pseudomonadati</taxon>
        <taxon>Pseudomonadota</taxon>
        <taxon>Alphaproteobacteria</taxon>
        <taxon>Rhodobacterales</taxon>
        <taxon>Roseobacteraceae</taxon>
        <taxon>Mameliella</taxon>
    </lineage>
</organism>
<dbReference type="GO" id="GO:0043190">
    <property type="term" value="C:ATP-binding cassette (ABC) transporter complex"/>
    <property type="evidence" value="ECO:0007669"/>
    <property type="project" value="InterPro"/>
</dbReference>
<feature type="domain" description="Solute-binding protein family 5" evidence="6">
    <location>
        <begin position="65"/>
        <end position="417"/>
    </location>
</feature>
<evidence type="ECO:0000313" key="7">
    <source>
        <dbReference type="EMBL" id="KHQ50897.1"/>
    </source>
</evidence>
<evidence type="ECO:0000256" key="4">
    <source>
        <dbReference type="ARBA" id="ARBA00022729"/>
    </source>
</evidence>
<dbReference type="GO" id="GO:1904680">
    <property type="term" value="F:peptide transmembrane transporter activity"/>
    <property type="evidence" value="ECO:0007669"/>
    <property type="project" value="TreeGrafter"/>
</dbReference>
<evidence type="ECO:0000256" key="2">
    <source>
        <dbReference type="ARBA" id="ARBA00005695"/>
    </source>
</evidence>
<comment type="subcellular location">
    <subcellularLocation>
        <location evidence="1">Periplasm</location>
    </subcellularLocation>
</comment>
<dbReference type="PANTHER" id="PTHR30290">
    <property type="entry name" value="PERIPLASMIC BINDING COMPONENT OF ABC TRANSPORTER"/>
    <property type="match status" value="1"/>
</dbReference>
<evidence type="ECO:0000256" key="5">
    <source>
        <dbReference type="SAM" id="SignalP"/>
    </source>
</evidence>
<dbReference type="Pfam" id="PF00496">
    <property type="entry name" value="SBP_bac_5"/>
    <property type="match status" value="1"/>
</dbReference>
<feature type="signal peptide" evidence="5">
    <location>
        <begin position="1"/>
        <end position="22"/>
    </location>
</feature>
<reference evidence="7 8" key="1">
    <citation type="submission" date="2014-10" db="EMBL/GenBank/DDBJ databases">
        <title>Genome sequence of Ponticoccus sp. strain UMTAT08 isolated from clonal culture of toxic dinoflagellate Alexandrium tamiyavanichii.</title>
        <authorList>
            <person name="Gan H.Y."/>
            <person name="Muhd D.-D."/>
            <person name="Mohd Noor M.E."/>
            <person name="Yeong Y.S."/>
            <person name="Usup G."/>
        </authorList>
    </citation>
    <scope>NUCLEOTIDE SEQUENCE [LARGE SCALE GENOMIC DNA]</scope>
    <source>
        <strain evidence="7 8">UMTAT08</strain>
    </source>
</reference>
<dbReference type="PANTHER" id="PTHR30290:SF9">
    <property type="entry name" value="OLIGOPEPTIDE-BINDING PROTEIN APPA"/>
    <property type="match status" value="1"/>
</dbReference>
<dbReference type="PIRSF" id="PIRSF002741">
    <property type="entry name" value="MppA"/>
    <property type="match status" value="1"/>
</dbReference>
<dbReference type="Gene3D" id="3.40.190.10">
    <property type="entry name" value="Periplasmic binding protein-like II"/>
    <property type="match status" value="1"/>
</dbReference>
<protein>
    <submittedName>
        <fullName evidence="7">Putative extracellular solute-binding protein</fullName>
    </submittedName>
</protein>
<dbReference type="Proteomes" id="UP000030960">
    <property type="component" value="Unassembled WGS sequence"/>
</dbReference>
<dbReference type="EMBL" id="JSUQ01000021">
    <property type="protein sequence ID" value="KHQ50897.1"/>
    <property type="molecule type" value="Genomic_DNA"/>
</dbReference>
<evidence type="ECO:0000256" key="1">
    <source>
        <dbReference type="ARBA" id="ARBA00004418"/>
    </source>
</evidence>
<evidence type="ECO:0000259" key="6">
    <source>
        <dbReference type="Pfam" id="PF00496"/>
    </source>
</evidence>
<dbReference type="InterPro" id="IPR000914">
    <property type="entry name" value="SBP_5_dom"/>
</dbReference>
<proteinExistence type="inferred from homology"/>
<dbReference type="PATRIC" id="fig|1515334.3.peg.4634"/>
<evidence type="ECO:0000256" key="3">
    <source>
        <dbReference type="ARBA" id="ARBA00022448"/>
    </source>
</evidence>
<comment type="caution">
    <text evidence="7">The sequence shown here is derived from an EMBL/GenBank/DDBJ whole genome shotgun (WGS) entry which is preliminary data.</text>
</comment>
<dbReference type="SUPFAM" id="SSF53850">
    <property type="entry name" value="Periplasmic binding protein-like II"/>
    <property type="match status" value="1"/>
</dbReference>
<keyword evidence="8" id="KW-1185">Reference proteome</keyword>
<keyword evidence="3" id="KW-0813">Transport</keyword>